<dbReference type="InterPro" id="IPR008613">
    <property type="entry name" value="Excalibur_Ca-bd_domain"/>
</dbReference>
<dbReference type="Proteomes" id="UP000800981">
    <property type="component" value="Unassembled WGS sequence"/>
</dbReference>
<gene>
    <name evidence="4" type="ORF">G9H71_13665</name>
</gene>
<dbReference type="EMBL" id="JAANNP010000011">
    <property type="protein sequence ID" value="NHC14830.1"/>
    <property type="molecule type" value="Genomic_DNA"/>
</dbReference>
<sequence>MTRRCVAVLAMVVATWGLGAASTEAAPKSYRNCDAVHQDYKGGIARKGAKDKRRGGGSARYKPHVDTALYTANSNKDRDKDGIACEQ</sequence>
<proteinExistence type="predicted"/>
<protein>
    <submittedName>
        <fullName evidence="4">Excalibur calcium-binding domain-containing protein</fullName>
    </submittedName>
</protein>
<feature type="domain" description="Excalibur calcium-binding" evidence="3">
    <location>
        <begin position="29"/>
        <end position="86"/>
    </location>
</feature>
<evidence type="ECO:0000256" key="1">
    <source>
        <dbReference type="SAM" id="MobiDB-lite"/>
    </source>
</evidence>
<evidence type="ECO:0000313" key="4">
    <source>
        <dbReference type="EMBL" id="NHC14830.1"/>
    </source>
</evidence>
<evidence type="ECO:0000259" key="3">
    <source>
        <dbReference type="SMART" id="SM00894"/>
    </source>
</evidence>
<feature type="chain" id="PRO_5045971186" evidence="2">
    <location>
        <begin position="26"/>
        <end position="87"/>
    </location>
</feature>
<feature type="signal peptide" evidence="2">
    <location>
        <begin position="1"/>
        <end position="25"/>
    </location>
</feature>
<name>A0ABX0GW85_9ACTN</name>
<organism evidence="4 5">
    <name type="scientific">Motilibacter deserti</name>
    <dbReference type="NCBI Taxonomy" id="2714956"/>
    <lineage>
        <taxon>Bacteria</taxon>
        <taxon>Bacillati</taxon>
        <taxon>Actinomycetota</taxon>
        <taxon>Actinomycetes</taxon>
        <taxon>Motilibacterales</taxon>
        <taxon>Motilibacteraceae</taxon>
        <taxon>Motilibacter</taxon>
    </lineage>
</organism>
<comment type="caution">
    <text evidence="4">The sequence shown here is derived from an EMBL/GenBank/DDBJ whole genome shotgun (WGS) entry which is preliminary data.</text>
</comment>
<dbReference type="SMART" id="SM00894">
    <property type="entry name" value="Excalibur"/>
    <property type="match status" value="1"/>
</dbReference>
<dbReference type="Pfam" id="PF05901">
    <property type="entry name" value="Excalibur"/>
    <property type="match status" value="1"/>
</dbReference>
<keyword evidence="5" id="KW-1185">Reference proteome</keyword>
<dbReference type="RefSeq" id="WP_166282747.1">
    <property type="nucleotide sequence ID" value="NZ_JAANNP010000011.1"/>
</dbReference>
<keyword evidence="2" id="KW-0732">Signal</keyword>
<evidence type="ECO:0000256" key="2">
    <source>
        <dbReference type="SAM" id="SignalP"/>
    </source>
</evidence>
<feature type="compositionally biased region" description="Basic and acidic residues" evidence="1">
    <location>
        <begin position="75"/>
        <end position="87"/>
    </location>
</feature>
<reference evidence="4 5" key="1">
    <citation type="submission" date="2020-03" db="EMBL/GenBank/DDBJ databases">
        <title>Two novel Motilibacter sp.</title>
        <authorList>
            <person name="Liu S."/>
        </authorList>
    </citation>
    <scope>NUCLEOTIDE SEQUENCE [LARGE SCALE GENOMIC DNA]</scope>
    <source>
        <strain evidence="4 5">E257</strain>
    </source>
</reference>
<evidence type="ECO:0000313" key="5">
    <source>
        <dbReference type="Proteomes" id="UP000800981"/>
    </source>
</evidence>
<feature type="region of interest" description="Disordered" evidence="1">
    <location>
        <begin position="44"/>
        <end position="87"/>
    </location>
</feature>
<accession>A0ABX0GW85</accession>